<reference evidence="1 2" key="1">
    <citation type="submission" date="2018-08" db="EMBL/GenBank/DDBJ databases">
        <title>A genome reference for cultivated species of the human gut microbiota.</title>
        <authorList>
            <person name="Zou Y."/>
            <person name="Xue W."/>
            <person name="Luo G."/>
        </authorList>
    </citation>
    <scope>NUCLEOTIDE SEQUENCE [LARGE SCALE GENOMIC DNA]</scope>
    <source>
        <strain evidence="1 2">TF03-6</strain>
    </source>
</reference>
<proteinExistence type="predicted"/>
<evidence type="ECO:0008006" key="3">
    <source>
        <dbReference type="Google" id="ProtNLM"/>
    </source>
</evidence>
<gene>
    <name evidence="1" type="ORF">DXC34_09430</name>
</gene>
<evidence type="ECO:0000313" key="2">
    <source>
        <dbReference type="Proteomes" id="UP000261223"/>
    </source>
</evidence>
<comment type="caution">
    <text evidence="1">The sequence shown here is derived from an EMBL/GenBank/DDBJ whole genome shotgun (WGS) entry which is preliminary data.</text>
</comment>
<evidence type="ECO:0000313" key="1">
    <source>
        <dbReference type="EMBL" id="RGM13234.1"/>
    </source>
</evidence>
<organism evidence="1 2">
    <name type="scientific">Bacteroides stercoris</name>
    <dbReference type="NCBI Taxonomy" id="46506"/>
    <lineage>
        <taxon>Bacteria</taxon>
        <taxon>Pseudomonadati</taxon>
        <taxon>Bacteroidota</taxon>
        <taxon>Bacteroidia</taxon>
        <taxon>Bacteroidales</taxon>
        <taxon>Bacteroidaceae</taxon>
        <taxon>Bacteroides</taxon>
    </lineage>
</organism>
<protein>
    <recommendedName>
        <fullName evidence="3">Type VI secretion system baseplate subunit TssG</fullName>
    </recommendedName>
</protein>
<accession>A0A3E4UPZ7</accession>
<dbReference type="RefSeq" id="WP_117741798.1">
    <property type="nucleotide sequence ID" value="NZ_QSSV01000010.1"/>
</dbReference>
<name>A0A3E4UPZ7_BACSE</name>
<dbReference type="Proteomes" id="UP000261223">
    <property type="component" value="Unassembled WGS sequence"/>
</dbReference>
<dbReference type="InterPro" id="IPR010732">
    <property type="entry name" value="T6SS_TssG-like"/>
</dbReference>
<dbReference type="EMBL" id="QSSV01000010">
    <property type="protein sequence ID" value="RGM13234.1"/>
    <property type="molecule type" value="Genomic_DNA"/>
</dbReference>
<sequence length="322" mass="37784">MENSDKIFLYDEEKHQYNLSDTDFKGEVVANTLRENHYDENRVLILRQGNARRGYSKDIDKVCQEYSQHDLKDYLNIYVNRKGLYDILPENMFHQHIYTEDHHSKEEVLDEIRIHREEEFYARRFFRPFEISIDQMLVDFQGMERKMDKMNVYRNYVNVFVKEWPVLELLPLKQAVMLVKILPYIESITASLKKIEQILSILLDIPVHLKEGKRAVTHVDRQMIPPLGKCKLGVDFVLGDNFEDGSSQLVLEIGPISANDLQDFLSGRKGDKILSELKELFLPADRQIVTKYIIRQEDTGFKLGESYLGINTCLTTNNNEMV</sequence>
<dbReference type="AlphaFoldDB" id="A0A3E4UPZ7"/>
<dbReference type="Pfam" id="PF06996">
    <property type="entry name" value="T6SS_TssG"/>
    <property type="match status" value="1"/>
</dbReference>